<keyword evidence="9" id="KW-0325">Glycoprotein</keyword>
<evidence type="ECO:0000313" key="12">
    <source>
        <dbReference type="Proteomes" id="UP000070544"/>
    </source>
</evidence>
<dbReference type="OrthoDB" id="28748at2759"/>
<gene>
    <name evidence="11" type="ORF">M427DRAFT_115489</name>
</gene>
<evidence type="ECO:0000256" key="2">
    <source>
        <dbReference type="ARBA" id="ARBA00004687"/>
    </source>
</evidence>
<keyword evidence="12" id="KW-1185">Reference proteome</keyword>
<organism evidence="11 12">
    <name type="scientific">Gonapodya prolifera (strain JEL478)</name>
    <name type="common">Monoblepharis prolifera</name>
    <dbReference type="NCBI Taxonomy" id="1344416"/>
    <lineage>
        <taxon>Eukaryota</taxon>
        <taxon>Fungi</taxon>
        <taxon>Fungi incertae sedis</taxon>
        <taxon>Chytridiomycota</taxon>
        <taxon>Chytridiomycota incertae sedis</taxon>
        <taxon>Monoblepharidomycetes</taxon>
        <taxon>Monoblepharidales</taxon>
        <taxon>Gonapodyaceae</taxon>
        <taxon>Gonapodya</taxon>
    </lineage>
</organism>
<dbReference type="AlphaFoldDB" id="A0A139A2H8"/>
<feature type="transmembrane region" description="Helical" evidence="10">
    <location>
        <begin position="557"/>
        <end position="579"/>
    </location>
</feature>
<protein>
    <recommendedName>
        <fullName evidence="13">GPI transamidase component PIG-S</fullName>
    </recommendedName>
</protein>
<dbReference type="PANTHER" id="PTHR21072:SF13">
    <property type="entry name" value="GPI TRANSAMIDASE COMPONENT PIG-S"/>
    <property type="match status" value="1"/>
</dbReference>
<dbReference type="GO" id="GO:0006506">
    <property type="term" value="P:GPI anchor biosynthetic process"/>
    <property type="evidence" value="ECO:0007669"/>
    <property type="project" value="UniProtKB-UniPathway"/>
</dbReference>
<evidence type="ECO:0000256" key="6">
    <source>
        <dbReference type="ARBA" id="ARBA00022824"/>
    </source>
</evidence>
<dbReference type="Proteomes" id="UP000070544">
    <property type="component" value="Unassembled WGS sequence"/>
</dbReference>
<proteinExistence type="inferred from homology"/>
<evidence type="ECO:0000256" key="4">
    <source>
        <dbReference type="ARBA" id="ARBA00022502"/>
    </source>
</evidence>
<evidence type="ECO:0000256" key="9">
    <source>
        <dbReference type="ARBA" id="ARBA00023180"/>
    </source>
</evidence>
<dbReference type="OMA" id="AEHKYAV"/>
<evidence type="ECO:0000256" key="3">
    <source>
        <dbReference type="ARBA" id="ARBA00005316"/>
    </source>
</evidence>
<keyword evidence="6" id="KW-0256">Endoplasmic reticulum</keyword>
<accession>A0A139A2H8</accession>
<name>A0A139A2H8_GONPJ</name>
<evidence type="ECO:0000256" key="5">
    <source>
        <dbReference type="ARBA" id="ARBA00022692"/>
    </source>
</evidence>
<keyword evidence="8 10" id="KW-0472">Membrane</keyword>
<dbReference type="UniPathway" id="UPA00196"/>
<dbReference type="STRING" id="1344416.A0A139A2H8"/>
<feature type="transmembrane region" description="Helical" evidence="10">
    <location>
        <begin position="38"/>
        <end position="57"/>
    </location>
</feature>
<keyword evidence="5 10" id="KW-0812">Transmembrane</keyword>
<dbReference type="GO" id="GO:0042765">
    <property type="term" value="C:GPI-anchor transamidase complex"/>
    <property type="evidence" value="ECO:0007669"/>
    <property type="project" value="InterPro"/>
</dbReference>
<dbReference type="EMBL" id="KQ965812">
    <property type="protein sequence ID" value="KXS10899.1"/>
    <property type="molecule type" value="Genomic_DNA"/>
</dbReference>
<comment type="subcellular location">
    <subcellularLocation>
        <location evidence="1">Endoplasmic reticulum membrane</location>
        <topology evidence="1">Multi-pass membrane protein</topology>
    </subcellularLocation>
</comment>
<dbReference type="Pfam" id="PF10510">
    <property type="entry name" value="PIG-S"/>
    <property type="match status" value="1"/>
</dbReference>
<evidence type="ECO:0000313" key="11">
    <source>
        <dbReference type="EMBL" id="KXS10899.1"/>
    </source>
</evidence>
<comment type="similarity">
    <text evidence="3">Belongs to the PIGS family.</text>
</comment>
<dbReference type="InterPro" id="IPR019540">
    <property type="entry name" value="PtdIno-glycan_biosynth_class_S"/>
</dbReference>
<sequence length="593" mass="65869">MVAVLQRLKGWIQRLRGRNSAIDVVAVKESVDETSSELITIASIWIVILVVGVPWWWATTRVYRASLPFDDIFDLAEEGRLDVSFAIDVTLHTVPGLARDDFALHVSDATKQLMDQNLVSDIPLVYTNGSVPPPHTKLAVSVHFDSADHIGALDEAAADPLDITNSSLVGKYHLYVLNSAENSVGHGDVTIGSGRDIVVYLEDPSDESQVLRYASWILSSIFSEERRSLRRVVSEEDRSTQEHDMIKMLPYAPNYNVIISLINADPNTSLISWDIGSLLEAHVRPLLSSLSSISTFSVQSQVQYHSGATVTPTRQRDSADTSFVLRPSDLRNFINSAEWLLSSAVSADPPINFLLYVPPESQRPLRICDSDDRVVPRNAFLIPRWGGVVVLNPKLDAFGTERTDADDLKTHFETLAEHLRQLLGIQRIELNQAMRPASLTMRATSLGNTDTGITGFEFDRLLRKRIVQNLVNAARTLHSLGTLVQSMPNMVVQDSISVQIKDALRSIKQTQDLLSQTTLPVTLSASRSASLALTSAESAFFDPTMVSKLYFPDEHRLAIYTPFFVPAAVSLFAGSFKILKRYRSRNLSKIKME</sequence>
<evidence type="ECO:0000256" key="8">
    <source>
        <dbReference type="ARBA" id="ARBA00023136"/>
    </source>
</evidence>
<evidence type="ECO:0000256" key="10">
    <source>
        <dbReference type="SAM" id="Phobius"/>
    </source>
</evidence>
<evidence type="ECO:0000256" key="1">
    <source>
        <dbReference type="ARBA" id="ARBA00004477"/>
    </source>
</evidence>
<keyword evidence="4" id="KW-0337">GPI-anchor biosynthesis</keyword>
<comment type="pathway">
    <text evidence="2">Glycolipid biosynthesis; glycosylphosphatidylinositol-anchor biosynthesis.</text>
</comment>
<dbReference type="PANTHER" id="PTHR21072">
    <property type="entry name" value="GPI TRANSAMIDASE COMPONENT PIG-S"/>
    <property type="match status" value="1"/>
</dbReference>
<evidence type="ECO:0000256" key="7">
    <source>
        <dbReference type="ARBA" id="ARBA00022989"/>
    </source>
</evidence>
<dbReference type="GO" id="GO:0016255">
    <property type="term" value="P:attachment of GPI anchor to protein"/>
    <property type="evidence" value="ECO:0007669"/>
    <property type="project" value="InterPro"/>
</dbReference>
<reference evidence="11 12" key="1">
    <citation type="journal article" date="2015" name="Genome Biol. Evol.">
        <title>Phylogenomic analyses indicate that early fungi evolved digesting cell walls of algal ancestors of land plants.</title>
        <authorList>
            <person name="Chang Y."/>
            <person name="Wang S."/>
            <person name="Sekimoto S."/>
            <person name="Aerts A.L."/>
            <person name="Choi C."/>
            <person name="Clum A."/>
            <person name="LaButti K.M."/>
            <person name="Lindquist E.A."/>
            <person name="Yee Ngan C."/>
            <person name="Ohm R.A."/>
            <person name="Salamov A.A."/>
            <person name="Grigoriev I.V."/>
            <person name="Spatafora J.W."/>
            <person name="Berbee M.L."/>
        </authorList>
    </citation>
    <scope>NUCLEOTIDE SEQUENCE [LARGE SCALE GENOMIC DNA]</scope>
    <source>
        <strain evidence="11 12">JEL478</strain>
    </source>
</reference>
<evidence type="ECO:0008006" key="13">
    <source>
        <dbReference type="Google" id="ProtNLM"/>
    </source>
</evidence>
<keyword evidence="7 10" id="KW-1133">Transmembrane helix</keyword>